<keyword evidence="3" id="KW-1185">Reference proteome</keyword>
<evidence type="ECO:0000313" key="3">
    <source>
        <dbReference type="Proteomes" id="UP001596958"/>
    </source>
</evidence>
<gene>
    <name evidence="2" type="ORF">ACFQZS_01110</name>
</gene>
<dbReference type="RefSeq" id="WP_377096394.1">
    <property type="nucleotide sequence ID" value="NZ_JBHTHU010000001.1"/>
</dbReference>
<dbReference type="EMBL" id="JBHTHU010000001">
    <property type="protein sequence ID" value="MFD0748720.1"/>
    <property type="molecule type" value="Genomic_DNA"/>
</dbReference>
<keyword evidence="1" id="KW-0812">Transmembrane</keyword>
<evidence type="ECO:0000256" key="1">
    <source>
        <dbReference type="SAM" id="Phobius"/>
    </source>
</evidence>
<keyword evidence="1" id="KW-0472">Membrane</keyword>
<comment type="caution">
    <text evidence="2">The sequence shown here is derived from an EMBL/GenBank/DDBJ whole genome shotgun (WGS) entry which is preliminary data.</text>
</comment>
<sequence length="333" mass="38348">MGLFFRKASLFILPFFILGLIYIAIDPYKKVWSYKNYNSTLVMLNRGDVSTMVYLKNRSHYQYNSFIFGSSRSTSFTSREWGKYLPKGSLAYSYGSWNEPIEGIYAKVALLDSLHAPLKNALIIVDVDRTFPKLDFNPIVNDHYLVSKKSKFDYHLSGLLSFYKSPVLVLSSLDYSIFHKKRGYMNGFIGQPSAELDSVNNDWAPDSEIGIEKDLKYYYSHPINKFYKRSGKQRVAEKSISAEKQQCLEKIKAIFKKNGTNCKIIVSPLYDQIKLNPEDRVTLNKIFGAENIYDYSGVNSVTNDVYNFSNDVIHYRKKAANIILKEIYTPKAQ</sequence>
<accession>A0ABW2YS94</accession>
<evidence type="ECO:0000313" key="2">
    <source>
        <dbReference type="EMBL" id="MFD0748720.1"/>
    </source>
</evidence>
<proteinExistence type="predicted"/>
<keyword evidence="1" id="KW-1133">Transmembrane helix</keyword>
<organism evidence="2 3">
    <name type="scientific">Mucilaginibacter calamicampi</name>
    <dbReference type="NCBI Taxonomy" id="1302352"/>
    <lineage>
        <taxon>Bacteria</taxon>
        <taxon>Pseudomonadati</taxon>
        <taxon>Bacteroidota</taxon>
        <taxon>Sphingobacteriia</taxon>
        <taxon>Sphingobacteriales</taxon>
        <taxon>Sphingobacteriaceae</taxon>
        <taxon>Mucilaginibacter</taxon>
    </lineage>
</organism>
<protein>
    <submittedName>
        <fullName evidence="2">Uncharacterized protein</fullName>
    </submittedName>
</protein>
<dbReference type="Proteomes" id="UP001596958">
    <property type="component" value="Unassembled WGS sequence"/>
</dbReference>
<name>A0ABW2YS94_9SPHI</name>
<feature type="transmembrane region" description="Helical" evidence="1">
    <location>
        <begin position="6"/>
        <end position="25"/>
    </location>
</feature>
<reference evidence="3" key="1">
    <citation type="journal article" date="2019" name="Int. J. Syst. Evol. Microbiol.">
        <title>The Global Catalogue of Microorganisms (GCM) 10K type strain sequencing project: providing services to taxonomists for standard genome sequencing and annotation.</title>
        <authorList>
            <consortium name="The Broad Institute Genomics Platform"/>
            <consortium name="The Broad Institute Genome Sequencing Center for Infectious Disease"/>
            <person name="Wu L."/>
            <person name="Ma J."/>
        </authorList>
    </citation>
    <scope>NUCLEOTIDE SEQUENCE [LARGE SCALE GENOMIC DNA]</scope>
    <source>
        <strain evidence="3">CCUG 63418</strain>
    </source>
</reference>